<dbReference type="InterPro" id="IPR026134">
    <property type="entry name" value="MDFI/MDFIC"/>
</dbReference>
<dbReference type="GO" id="GO:0001227">
    <property type="term" value="F:DNA-binding transcription repressor activity, RNA polymerase II-specific"/>
    <property type="evidence" value="ECO:0007669"/>
    <property type="project" value="TreeGrafter"/>
</dbReference>
<keyword evidence="6" id="KW-0805">Transcription regulation</keyword>
<evidence type="ECO:0000256" key="3">
    <source>
        <dbReference type="ARBA" id="ARBA00022723"/>
    </source>
</evidence>
<feature type="domain" description="Fork-head" evidence="13">
    <location>
        <begin position="440"/>
        <end position="513"/>
    </location>
</feature>
<dbReference type="PANTHER" id="PTHR45796:SF7">
    <property type="entry name" value="FORKHEAD BOX PROTEIN P4"/>
    <property type="match status" value="1"/>
</dbReference>
<feature type="region of interest" description="Disordered" evidence="12">
    <location>
        <begin position="590"/>
        <end position="624"/>
    </location>
</feature>
<evidence type="ECO:0000256" key="10">
    <source>
        <dbReference type="ARBA" id="ARBA00025778"/>
    </source>
</evidence>
<evidence type="ECO:0000256" key="12">
    <source>
        <dbReference type="SAM" id="MobiDB-lite"/>
    </source>
</evidence>
<dbReference type="PROSITE" id="PS00658">
    <property type="entry name" value="FORK_HEAD_2"/>
    <property type="match status" value="1"/>
</dbReference>
<keyword evidence="15" id="KW-1185">Reference proteome</keyword>
<keyword evidence="3" id="KW-0479">Metal-binding</keyword>
<keyword evidence="2" id="KW-0678">Repressor</keyword>
<dbReference type="InterPro" id="IPR032354">
    <property type="entry name" value="FOXP-CC"/>
</dbReference>
<accession>A0A498LGB4</accession>
<sequence length="871" mass="96044">MVGTDRYEVAESERALQAARQFILQQATGLNSPSSNEVKQSPVQVPVSMAMMTPQMITPQQMQQILSPPQLQALLQQQQALMLQQLQEYYKKQQEQLHLQLLTQQQQAGKQAKEQQQLGNKQLAFQQQLIQMQQLQQQHILNLQRQGLVNLQPGQGAVPIQSLQQAMCPTDLQQLWKDVAGVQSTEEAMKHEGLDLTTNSSNTTSYSASKVSPQIPHHPLPNGQNSVHTPKRDRARLFEWISSFTKESSDEHLTPYSKGAPLQSTHSTHEEHTASHPLYGHGECKWPGCEALCEDMGQFIKHLNSEHALDDRSTAQCRVQMQVVQQLEIQLAKESERLQAMMTHLHMRPSEPKPFNQPLNLASSVSLSKRESEGFPEGLPHPPTSAATPITPMRQGPSVISSSSLHGVGPIRRRNSDKFCTPIASELAQNCEFYKNADVRPPFTYASLIRHAILEAPDRQLTLNEIYNWFTRMFAYFRRNTATWKNAVRHNLSLHKCFVRVENVKGAVWTVDEVEYQKRRPPKMTGSPTLVKNMISGLGFGSLNASYQAALAESSLGLLNSPTLVNNSTGASLNMLHVGHDDVSSTVEQVNSNGSCSPGLSPQQYGHQVHVKEEPAEMEEDSRPVSLMASVTQNLSMPCDERDMEEELPTEELEVISSHLAPEQMSKEDHSHSASPPEPPDGAQPDSPPLEKLTTPCTDQPQARSTPIHPTLSNSTESAALLRRDSKPHSNGVRNGTFSRAASSTSSSSSTAHKTPKKLQSNPSINSQRSKGSSKSNSSQIPTEAQDDCCVHCILACLFCEFLTLCNIVLDCATCGSCASDDSCFCCCCASEECGDCDLPCDMDCGIIDACCESADCLEICMECCGLCFSS</sequence>
<dbReference type="Pfam" id="PF00250">
    <property type="entry name" value="Forkhead"/>
    <property type="match status" value="1"/>
</dbReference>
<dbReference type="GO" id="GO:0000978">
    <property type="term" value="F:RNA polymerase II cis-regulatory region sequence-specific DNA binding"/>
    <property type="evidence" value="ECO:0007669"/>
    <property type="project" value="TreeGrafter"/>
</dbReference>
<dbReference type="FunFam" id="1.10.10.10:FF:000010">
    <property type="entry name" value="Forkhead box P2 isoform B"/>
    <property type="match status" value="1"/>
</dbReference>
<dbReference type="InterPro" id="IPR047414">
    <property type="entry name" value="FH_FOXP4"/>
</dbReference>
<evidence type="ECO:0000256" key="1">
    <source>
        <dbReference type="ARBA" id="ARBA00004123"/>
    </source>
</evidence>
<comment type="subcellular location">
    <subcellularLocation>
        <location evidence="1 11">Nucleus</location>
    </subcellularLocation>
</comment>
<dbReference type="Proteomes" id="UP000290572">
    <property type="component" value="Unassembled WGS sequence"/>
</dbReference>
<dbReference type="SMART" id="SM00339">
    <property type="entry name" value="FH"/>
    <property type="match status" value="1"/>
</dbReference>
<dbReference type="InterPro" id="IPR001766">
    <property type="entry name" value="Fork_head_dom"/>
</dbReference>
<feature type="compositionally biased region" description="Low complexity" evidence="12">
    <location>
        <begin position="197"/>
        <end position="207"/>
    </location>
</feature>
<reference evidence="14 15" key="1">
    <citation type="submission" date="2018-03" db="EMBL/GenBank/DDBJ databases">
        <title>Draft genome sequence of Rohu Carp (Labeo rohita).</title>
        <authorList>
            <person name="Das P."/>
            <person name="Kushwaha B."/>
            <person name="Joshi C.G."/>
            <person name="Kumar D."/>
            <person name="Nagpure N.S."/>
            <person name="Sahoo L."/>
            <person name="Das S.P."/>
            <person name="Bit A."/>
            <person name="Patnaik S."/>
            <person name="Meher P.K."/>
            <person name="Jayasankar P."/>
            <person name="Koringa P.G."/>
            <person name="Patel N.V."/>
            <person name="Hinsu A.T."/>
            <person name="Kumar R."/>
            <person name="Pandey M."/>
            <person name="Agarwal S."/>
            <person name="Srivastava S."/>
            <person name="Singh M."/>
            <person name="Iquebal M.A."/>
            <person name="Jaiswal S."/>
            <person name="Angadi U.B."/>
            <person name="Kumar N."/>
            <person name="Raza M."/>
            <person name="Shah T.M."/>
            <person name="Rai A."/>
            <person name="Jena J.K."/>
        </authorList>
    </citation>
    <scope>NUCLEOTIDE SEQUENCE [LARGE SCALE GENOMIC DNA]</scope>
    <source>
        <strain evidence="14">DASCIFA01</strain>
        <tissue evidence="14">Testis</tissue>
    </source>
</reference>
<evidence type="ECO:0000256" key="6">
    <source>
        <dbReference type="ARBA" id="ARBA00023015"/>
    </source>
</evidence>
<dbReference type="AlphaFoldDB" id="A0A498LGB4"/>
<dbReference type="InterPro" id="IPR036390">
    <property type="entry name" value="WH_DNA-bd_sf"/>
</dbReference>
<dbReference type="InterPro" id="IPR036388">
    <property type="entry name" value="WH-like_DNA-bd_sf"/>
</dbReference>
<dbReference type="PANTHER" id="PTHR45796">
    <property type="entry name" value="FORKHEAD BOX P, ISOFORM C"/>
    <property type="match status" value="1"/>
</dbReference>
<dbReference type="SUPFAM" id="SSF46785">
    <property type="entry name" value="Winged helix' DNA-binding domain"/>
    <property type="match status" value="1"/>
</dbReference>
<comment type="caution">
    <text evidence="14">The sequence shown here is derived from an EMBL/GenBank/DDBJ whole genome shotgun (WGS) entry which is preliminary data.</text>
</comment>
<dbReference type="Gene3D" id="1.20.5.340">
    <property type="match status" value="1"/>
</dbReference>
<dbReference type="InterPro" id="IPR030456">
    <property type="entry name" value="TF_fork_head_CS_2"/>
</dbReference>
<dbReference type="CDD" id="cd20067">
    <property type="entry name" value="FH_FOXP4"/>
    <property type="match status" value="1"/>
</dbReference>
<feature type="compositionally biased region" description="Low complexity" evidence="12">
    <location>
        <begin position="737"/>
        <end position="752"/>
    </location>
</feature>
<dbReference type="Pfam" id="PF16159">
    <property type="entry name" value="FOXP-CC"/>
    <property type="match status" value="1"/>
</dbReference>
<dbReference type="PRINTS" id="PR00053">
    <property type="entry name" value="FORKHEAD"/>
</dbReference>
<protein>
    <submittedName>
        <fullName evidence="14">Forkhead box P4-like isoform X1</fullName>
    </submittedName>
</protein>
<evidence type="ECO:0000256" key="7">
    <source>
        <dbReference type="ARBA" id="ARBA00023125"/>
    </source>
</evidence>
<name>A0A498LGB4_LABRO</name>
<dbReference type="Pfam" id="PF15316">
    <property type="entry name" value="MDFI"/>
    <property type="match status" value="1"/>
</dbReference>
<evidence type="ECO:0000259" key="13">
    <source>
        <dbReference type="PROSITE" id="PS50039"/>
    </source>
</evidence>
<dbReference type="STRING" id="84645.A0A498LGB4"/>
<proteinExistence type="inferred from homology"/>
<evidence type="ECO:0000256" key="11">
    <source>
        <dbReference type="PROSITE-ProRule" id="PRU00089"/>
    </source>
</evidence>
<evidence type="ECO:0000256" key="2">
    <source>
        <dbReference type="ARBA" id="ARBA00022491"/>
    </source>
</evidence>
<evidence type="ECO:0000256" key="4">
    <source>
        <dbReference type="ARBA" id="ARBA00022771"/>
    </source>
</evidence>
<keyword evidence="7 11" id="KW-0238">DNA-binding</keyword>
<evidence type="ECO:0000313" key="14">
    <source>
        <dbReference type="EMBL" id="RXN06543.1"/>
    </source>
</evidence>
<feature type="region of interest" description="Disordered" evidence="12">
    <location>
        <begin position="249"/>
        <end position="274"/>
    </location>
</feature>
<dbReference type="Gene3D" id="1.10.10.10">
    <property type="entry name" value="Winged helix-like DNA-binding domain superfamily/Winged helix DNA-binding domain"/>
    <property type="match status" value="1"/>
</dbReference>
<keyword evidence="5" id="KW-0862">Zinc</keyword>
<dbReference type="GO" id="GO:0005634">
    <property type="term" value="C:nucleus"/>
    <property type="evidence" value="ECO:0007669"/>
    <property type="project" value="UniProtKB-SubCell"/>
</dbReference>
<feature type="compositionally biased region" description="Polar residues" evidence="12">
    <location>
        <begin position="590"/>
        <end position="606"/>
    </location>
</feature>
<evidence type="ECO:0000313" key="15">
    <source>
        <dbReference type="Proteomes" id="UP000290572"/>
    </source>
</evidence>
<feature type="compositionally biased region" description="Polar residues" evidence="12">
    <location>
        <begin position="695"/>
        <end position="705"/>
    </location>
</feature>
<feature type="region of interest" description="Disordered" evidence="12">
    <location>
        <begin position="366"/>
        <end position="390"/>
    </location>
</feature>
<gene>
    <name evidence="14" type="ORF">ROHU_032777</name>
</gene>
<comment type="similarity">
    <text evidence="10">Belongs to the MDFI family.</text>
</comment>
<keyword evidence="8" id="KW-0804">Transcription</keyword>
<organism evidence="14 15">
    <name type="scientific">Labeo rohita</name>
    <name type="common">Indian major carp</name>
    <name type="synonym">Cyprinus rohita</name>
    <dbReference type="NCBI Taxonomy" id="84645"/>
    <lineage>
        <taxon>Eukaryota</taxon>
        <taxon>Metazoa</taxon>
        <taxon>Chordata</taxon>
        <taxon>Craniata</taxon>
        <taxon>Vertebrata</taxon>
        <taxon>Euteleostomi</taxon>
        <taxon>Actinopterygii</taxon>
        <taxon>Neopterygii</taxon>
        <taxon>Teleostei</taxon>
        <taxon>Ostariophysi</taxon>
        <taxon>Cypriniformes</taxon>
        <taxon>Cyprinidae</taxon>
        <taxon>Labeoninae</taxon>
        <taxon>Labeonini</taxon>
        <taxon>Labeo</taxon>
    </lineage>
</organism>
<dbReference type="FunFam" id="1.20.5.340:FF:000005">
    <property type="entry name" value="Forkhead box P1, isoform CRA_f"/>
    <property type="match status" value="1"/>
</dbReference>
<feature type="region of interest" description="Disordered" evidence="12">
    <location>
        <begin position="196"/>
        <end position="229"/>
    </location>
</feature>
<feature type="compositionally biased region" description="Pro residues" evidence="12">
    <location>
        <begin position="676"/>
        <end position="688"/>
    </location>
</feature>
<feature type="DNA-binding region" description="Fork-head" evidence="11">
    <location>
        <begin position="440"/>
        <end position="513"/>
    </location>
</feature>
<evidence type="ECO:0000256" key="5">
    <source>
        <dbReference type="ARBA" id="ARBA00022833"/>
    </source>
</evidence>
<dbReference type="GO" id="GO:0008270">
    <property type="term" value="F:zinc ion binding"/>
    <property type="evidence" value="ECO:0007669"/>
    <property type="project" value="UniProtKB-KW"/>
</dbReference>
<feature type="compositionally biased region" description="Low complexity" evidence="12">
    <location>
        <begin position="764"/>
        <end position="779"/>
    </location>
</feature>
<dbReference type="PROSITE" id="PS50039">
    <property type="entry name" value="FORK_HEAD_3"/>
    <property type="match status" value="1"/>
</dbReference>
<dbReference type="InterPro" id="IPR050998">
    <property type="entry name" value="FOXP"/>
</dbReference>
<evidence type="ECO:0000256" key="9">
    <source>
        <dbReference type="ARBA" id="ARBA00023242"/>
    </source>
</evidence>
<keyword evidence="4" id="KW-0863">Zinc-finger</keyword>
<feature type="region of interest" description="Disordered" evidence="12">
    <location>
        <begin position="663"/>
        <end position="779"/>
    </location>
</feature>
<evidence type="ECO:0000256" key="8">
    <source>
        <dbReference type="ARBA" id="ARBA00023163"/>
    </source>
</evidence>
<dbReference type="EMBL" id="QBIY01013364">
    <property type="protein sequence ID" value="RXN06543.1"/>
    <property type="molecule type" value="Genomic_DNA"/>
</dbReference>
<keyword evidence="9 11" id="KW-0539">Nucleus</keyword>